<dbReference type="InterPro" id="IPR029063">
    <property type="entry name" value="SAM-dependent_MTases_sf"/>
</dbReference>
<evidence type="ECO:0000313" key="3">
    <source>
        <dbReference type="EMBL" id="MBK1840784.1"/>
    </source>
</evidence>
<dbReference type="CDD" id="cd02440">
    <property type="entry name" value="AdoMet_MTases"/>
    <property type="match status" value="1"/>
</dbReference>
<dbReference type="RefSeq" id="WP_200197507.1">
    <property type="nucleotide sequence ID" value="NZ_JAENHM010000069.1"/>
</dbReference>
<dbReference type="SUPFAM" id="SSF53335">
    <property type="entry name" value="S-adenosyl-L-methionine-dependent methyltransferases"/>
    <property type="match status" value="1"/>
</dbReference>
<dbReference type="EMBL" id="JAENHM010000069">
    <property type="protein sequence ID" value="MBK1840784.1"/>
    <property type="molecule type" value="Genomic_DNA"/>
</dbReference>
<sequence>MNERRPYFPIDQFSLDRDFRRNPLMAAIKLARYKFPAKMLSPQDRVLDLGCGNGLSSMFFASHAREVVGMDLFADIERVSGEMQAPNLRFVQGDILDPPEELGEDMFDAIVSIDVIEHFHKDDGERIVARYADRLTERGMMILGTPNRLSSAYRSEQSRAAHFHEYEPDELRALCDKYFKRTLMFSMNDEVVHTGFAKMSWFFYVLCFK</sequence>
<dbReference type="Proteomes" id="UP000652760">
    <property type="component" value="Unassembled WGS sequence"/>
</dbReference>
<organism evidence="3 4">
    <name type="scientific">Azospirillum endophyticum</name>
    <dbReference type="NCBI Taxonomy" id="2800326"/>
    <lineage>
        <taxon>Bacteria</taxon>
        <taxon>Pseudomonadati</taxon>
        <taxon>Pseudomonadota</taxon>
        <taxon>Alphaproteobacteria</taxon>
        <taxon>Rhodospirillales</taxon>
        <taxon>Azospirillaceae</taxon>
        <taxon>Azospirillum</taxon>
    </lineage>
</organism>
<protein>
    <submittedName>
        <fullName evidence="3">Class I SAM-dependent methyltransferase</fullName>
    </submittedName>
</protein>
<dbReference type="InterPro" id="IPR041698">
    <property type="entry name" value="Methyltransf_25"/>
</dbReference>
<dbReference type="PANTHER" id="PTHR43861">
    <property type="entry name" value="TRANS-ACONITATE 2-METHYLTRANSFERASE-RELATED"/>
    <property type="match status" value="1"/>
</dbReference>
<accession>A0ABS1FBK4</accession>
<keyword evidence="4" id="KW-1185">Reference proteome</keyword>
<proteinExistence type="predicted"/>
<feature type="domain" description="Methyltransferase" evidence="2">
    <location>
        <begin position="46"/>
        <end position="139"/>
    </location>
</feature>
<name>A0ABS1FBK4_9PROT</name>
<comment type="caution">
    <text evidence="3">The sequence shown here is derived from an EMBL/GenBank/DDBJ whole genome shotgun (WGS) entry which is preliminary data.</text>
</comment>
<evidence type="ECO:0000256" key="1">
    <source>
        <dbReference type="ARBA" id="ARBA00022679"/>
    </source>
</evidence>
<evidence type="ECO:0000259" key="2">
    <source>
        <dbReference type="Pfam" id="PF13649"/>
    </source>
</evidence>
<keyword evidence="3" id="KW-0489">Methyltransferase</keyword>
<reference evidence="4" key="1">
    <citation type="submission" date="2021-01" db="EMBL/GenBank/DDBJ databases">
        <title>Genome public.</title>
        <authorList>
            <person name="Liu C."/>
            <person name="Sun Q."/>
        </authorList>
    </citation>
    <scope>NUCLEOTIDE SEQUENCE [LARGE SCALE GENOMIC DNA]</scope>
    <source>
        <strain evidence="4">YIM B02556</strain>
    </source>
</reference>
<dbReference type="Gene3D" id="3.40.50.150">
    <property type="entry name" value="Vaccinia Virus protein VP39"/>
    <property type="match status" value="1"/>
</dbReference>
<dbReference type="Pfam" id="PF13649">
    <property type="entry name" value="Methyltransf_25"/>
    <property type="match status" value="1"/>
</dbReference>
<gene>
    <name evidence="3" type="ORF">JHL17_25600</name>
</gene>
<dbReference type="GO" id="GO:0032259">
    <property type="term" value="P:methylation"/>
    <property type="evidence" value="ECO:0007669"/>
    <property type="project" value="UniProtKB-KW"/>
</dbReference>
<evidence type="ECO:0000313" key="4">
    <source>
        <dbReference type="Proteomes" id="UP000652760"/>
    </source>
</evidence>
<keyword evidence="1" id="KW-0808">Transferase</keyword>
<dbReference type="GO" id="GO:0008168">
    <property type="term" value="F:methyltransferase activity"/>
    <property type="evidence" value="ECO:0007669"/>
    <property type="project" value="UniProtKB-KW"/>
</dbReference>